<feature type="transmembrane region" description="Helical" evidence="1">
    <location>
        <begin position="119"/>
        <end position="138"/>
    </location>
</feature>
<comment type="caution">
    <text evidence="2">The sequence shown here is derived from an EMBL/GenBank/DDBJ whole genome shotgun (WGS) entry which is preliminary data.</text>
</comment>
<gene>
    <name evidence="2" type="ORF">FHQ09_17240</name>
</gene>
<dbReference type="Proteomes" id="UP000314223">
    <property type="component" value="Unassembled WGS sequence"/>
</dbReference>
<protein>
    <submittedName>
        <fullName evidence="2">Uncharacterized protein</fullName>
    </submittedName>
</protein>
<feature type="transmembrane region" description="Helical" evidence="1">
    <location>
        <begin position="6"/>
        <end position="29"/>
    </location>
</feature>
<reference evidence="2 3" key="1">
    <citation type="submission" date="2019-06" db="EMBL/GenBank/DDBJ databases">
        <authorList>
            <person name="Mardanova A.M."/>
            <person name="Pudova D.S."/>
            <person name="Shagimardanova E.I."/>
            <person name="Gogoleva N.E."/>
            <person name="Lutfullin M.T."/>
            <person name="Hadieva G.F."/>
            <person name="Sharipova M.R."/>
        </authorList>
    </citation>
    <scope>NUCLEOTIDE SEQUENCE [LARGE SCALE GENOMIC DNA]</scope>
    <source>
        <strain evidence="2 3">MG-1</strain>
    </source>
</reference>
<organism evidence="2 3">
    <name type="scientific">Brevibacterium sediminis</name>
    <dbReference type="NCBI Taxonomy" id="1857024"/>
    <lineage>
        <taxon>Bacteria</taxon>
        <taxon>Bacillati</taxon>
        <taxon>Actinomycetota</taxon>
        <taxon>Actinomycetes</taxon>
        <taxon>Micrococcales</taxon>
        <taxon>Brevibacteriaceae</taxon>
        <taxon>Brevibacterium</taxon>
    </lineage>
</organism>
<keyword evidence="1" id="KW-0812">Transmembrane</keyword>
<dbReference type="RefSeq" id="WP_139470161.1">
    <property type="nucleotide sequence ID" value="NZ_VDMQ01000014.1"/>
</dbReference>
<evidence type="ECO:0000313" key="3">
    <source>
        <dbReference type="Proteomes" id="UP000314223"/>
    </source>
</evidence>
<evidence type="ECO:0000313" key="2">
    <source>
        <dbReference type="EMBL" id="TNM52862.1"/>
    </source>
</evidence>
<dbReference type="EMBL" id="VDMQ01000014">
    <property type="protein sequence ID" value="TNM52862.1"/>
    <property type="molecule type" value="Genomic_DNA"/>
</dbReference>
<sequence length="228" mass="25605">MNDDIWGKLLIVVAPPLIAVFIGAIRSIANNAPSPTRRKYWAGELPVRIELASAKELKSGLKERLSSRAEMALEYLDADEAVRRARSTGPAPVWVMAISAYIFGIGISMQIGLGTFHPILIVVALIFVAVGVWAQLLATQMPGRRRELIRVLVEIQSMAGGYSMLLKSPEVLVSLWNRYRRPLRKRAANKCLRTSKVVTYDSYADELLKLNAIYGRLIRLKSRNRRYI</sequence>
<name>A0A5C4WY53_9MICO</name>
<keyword evidence="1" id="KW-0472">Membrane</keyword>
<proteinExistence type="predicted"/>
<evidence type="ECO:0000256" key="1">
    <source>
        <dbReference type="SAM" id="Phobius"/>
    </source>
</evidence>
<accession>A0A5C4WY53</accession>
<keyword evidence="1" id="KW-1133">Transmembrane helix</keyword>
<feature type="transmembrane region" description="Helical" evidence="1">
    <location>
        <begin position="93"/>
        <end position="113"/>
    </location>
</feature>
<dbReference type="AlphaFoldDB" id="A0A5C4WY53"/>